<keyword evidence="1" id="KW-0472">Membrane</keyword>
<dbReference type="Proteomes" id="UP001181693">
    <property type="component" value="Unassembled WGS sequence"/>
</dbReference>
<gene>
    <name evidence="2" type="ORF">GDO54_018427</name>
</gene>
<name>A0AAV2ZDD0_PYXAD</name>
<protein>
    <submittedName>
        <fullName evidence="2">Uncharacterized protein</fullName>
    </submittedName>
</protein>
<dbReference type="EMBL" id="DYDO01001216">
    <property type="protein sequence ID" value="DBA13514.1"/>
    <property type="molecule type" value="Genomic_DNA"/>
</dbReference>
<evidence type="ECO:0000313" key="3">
    <source>
        <dbReference type="Proteomes" id="UP001181693"/>
    </source>
</evidence>
<keyword evidence="1" id="KW-1133">Transmembrane helix</keyword>
<accession>A0AAV2ZDD0</accession>
<proteinExistence type="predicted"/>
<dbReference type="AlphaFoldDB" id="A0AAV2ZDD0"/>
<feature type="transmembrane region" description="Helical" evidence="1">
    <location>
        <begin position="28"/>
        <end position="49"/>
    </location>
</feature>
<reference evidence="2" key="1">
    <citation type="thesis" date="2020" institute="ProQuest LLC" country="789 East Eisenhower Parkway, Ann Arbor, MI, USA">
        <title>Comparative Genomics and Chromosome Evolution.</title>
        <authorList>
            <person name="Mudd A.B."/>
        </authorList>
    </citation>
    <scope>NUCLEOTIDE SEQUENCE</scope>
    <source>
        <strain evidence="2">1538</strain>
        <tissue evidence="2">Blood</tissue>
    </source>
</reference>
<evidence type="ECO:0000313" key="2">
    <source>
        <dbReference type="EMBL" id="DBA13514.1"/>
    </source>
</evidence>
<evidence type="ECO:0000256" key="1">
    <source>
        <dbReference type="SAM" id="Phobius"/>
    </source>
</evidence>
<keyword evidence="1" id="KW-0812">Transmembrane</keyword>
<sequence>MWLPAVQFDGPDLAENCSLPLRVPITPYSSGSFLPLILLICFSCAFSIFQADCFRFSIRHHLPGIHTCMPFFNMSYSQGQIFEYRNTSL</sequence>
<comment type="caution">
    <text evidence="2">The sequence shown here is derived from an EMBL/GenBank/DDBJ whole genome shotgun (WGS) entry which is preliminary data.</text>
</comment>
<keyword evidence="3" id="KW-1185">Reference proteome</keyword>
<organism evidence="2 3">
    <name type="scientific">Pyxicephalus adspersus</name>
    <name type="common">African bullfrog</name>
    <dbReference type="NCBI Taxonomy" id="30357"/>
    <lineage>
        <taxon>Eukaryota</taxon>
        <taxon>Metazoa</taxon>
        <taxon>Chordata</taxon>
        <taxon>Craniata</taxon>
        <taxon>Vertebrata</taxon>
        <taxon>Euteleostomi</taxon>
        <taxon>Amphibia</taxon>
        <taxon>Batrachia</taxon>
        <taxon>Anura</taxon>
        <taxon>Neobatrachia</taxon>
        <taxon>Ranoidea</taxon>
        <taxon>Pyxicephalidae</taxon>
        <taxon>Pyxicephalinae</taxon>
        <taxon>Pyxicephalus</taxon>
    </lineage>
</organism>